<feature type="signal peptide" evidence="1">
    <location>
        <begin position="1"/>
        <end position="24"/>
    </location>
</feature>
<evidence type="ECO:0000313" key="3">
    <source>
        <dbReference type="Proteomes" id="UP000198906"/>
    </source>
</evidence>
<name>A0A1C6S1S5_9ACTN</name>
<dbReference type="STRING" id="47866.GA0074694_3644"/>
<dbReference type="InterPro" id="IPR036514">
    <property type="entry name" value="SGNH_hydro_sf"/>
</dbReference>
<organism evidence="2 3">
    <name type="scientific">Micromonospora inyonensis</name>
    <dbReference type="NCBI Taxonomy" id="47866"/>
    <lineage>
        <taxon>Bacteria</taxon>
        <taxon>Bacillati</taxon>
        <taxon>Actinomycetota</taxon>
        <taxon>Actinomycetes</taxon>
        <taxon>Micromonosporales</taxon>
        <taxon>Micromonosporaceae</taxon>
        <taxon>Micromonospora</taxon>
    </lineage>
</organism>
<evidence type="ECO:0000313" key="2">
    <source>
        <dbReference type="EMBL" id="SCL23429.1"/>
    </source>
</evidence>
<dbReference type="RefSeq" id="WP_176737993.1">
    <property type="nucleotide sequence ID" value="NZ_FMHU01000002.1"/>
</dbReference>
<dbReference type="SUPFAM" id="SSF52266">
    <property type="entry name" value="SGNH hydrolase"/>
    <property type="match status" value="1"/>
</dbReference>
<accession>A0A1C6S1S5</accession>
<keyword evidence="3" id="KW-1185">Reference proteome</keyword>
<dbReference type="Proteomes" id="UP000198906">
    <property type="component" value="Unassembled WGS sequence"/>
</dbReference>
<evidence type="ECO:0000256" key="1">
    <source>
        <dbReference type="SAM" id="SignalP"/>
    </source>
</evidence>
<feature type="chain" id="PRO_5039646909" description="GDSL-like Lipase/Acylhydrolase family protein" evidence="1">
    <location>
        <begin position="25"/>
        <end position="78"/>
    </location>
</feature>
<protein>
    <recommendedName>
        <fullName evidence="4">GDSL-like Lipase/Acylhydrolase family protein</fullName>
    </recommendedName>
</protein>
<dbReference type="Gene3D" id="3.40.50.1110">
    <property type="entry name" value="SGNH hydrolase"/>
    <property type="match status" value="1"/>
</dbReference>
<dbReference type="EMBL" id="FMHU01000002">
    <property type="protein sequence ID" value="SCL23429.1"/>
    <property type="molecule type" value="Genomic_DNA"/>
</dbReference>
<keyword evidence="1" id="KW-0732">Signal</keyword>
<dbReference type="AlphaFoldDB" id="A0A1C6S1S5"/>
<proteinExistence type="predicted"/>
<gene>
    <name evidence="2" type="ORF">GA0074694_3644</name>
</gene>
<evidence type="ECO:0008006" key="4">
    <source>
        <dbReference type="Google" id="ProtNLM"/>
    </source>
</evidence>
<sequence>MRKSRLVTLALSLTAALGATIVTAVPAQAAATDRYVALGDSYASGVGAGSYRNAGQCSGLQAGVKARAGRAAKARAVP</sequence>
<reference evidence="3" key="1">
    <citation type="submission" date="2016-06" db="EMBL/GenBank/DDBJ databases">
        <authorList>
            <person name="Varghese N."/>
        </authorList>
    </citation>
    <scope>NUCLEOTIDE SEQUENCE [LARGE SCALE GENOMIC DNA]</scope>
    <source>
        <strain evidence="3">DSM 46123</strain>
    </source>
</reference>